<dbReference type="CDD" id="cd00761">
    <property type="entry name" value="Glyco_tranf_GTA_type"/>
    <property type="match status" value="1"/>
</dbReference>
<dbReference type="Proteomes" id="UP000291142">
    <property type="component" value="Unassembled WGS sequence"/>
</dbReference>
<dbReference type="Pfam" id="PF00535">
    <property type="entry name" value="Glycos_transf_2"/>
    <property type="match status" value="1"/>
</dbReference>
<sequence length="311" mass="35339">MPFFSVVIPLYNKEEQIENTLKNVLNQSFSDFEVIIVNDGSTDKSLQTAASVSDSRIQIYSQKNAGASSARNLGITKSSSKYIALLDADDTWYPNHLEEHHKSIIRFTDGDLFCNAYALKLSASHIENATYNIETKNEPHIITDYFKASTIHPIGWTSALVIKKSAFDAIGGFNDTIISGQDLDLLIRFGLKKTVVFNPTITCYYDKTVQNSLSKENHQEGKYLLFNSFTDEELNNKSLHLYLTLNRYSLAIQCKRAKNKKTFKKLLPEIDTSLLNWKQRLLLQTPSSLVILLKKIHLFLISKGFYVSSYK</sequence>
<dbReference type="AlphaFoldDB" id="A0A4Q9FKY4"/>
<dbReference type="OrthoDB" id="6307329at2"/>
<dbReference type="InterPro" id="IPR001173">
    <property type="entry name" value="Glyco_trans_2-like"/>
</dbReference>
<evidence type="ECO:0000313" key="2">
    <source>
        <dbReference type="EMBL" id="TBN05625.1"/>
    </source>
</evidence>
<feature type="domain" description="Glycosyltransferase 2-like" evidence="1">
    <location>
        <begin position="5"/>
        <end position="166"/>
    </location>
</feature>
<dbReference type="GO" id="GO:0016758">
    <property type="term" value="F:hexosyltransferase activity"/>
    <property type="evidence" value="ECO:0007669"/>
    <property type="project" value="UniProtKB-ARBA"/>
</dbReference>
<keyword evidence="2" id="KW-0808">Transferase</keyword>
<dbReference type="Gene3D" id="3.90.550.10">
    <property type="entry name" value="Spore Coat Polysaccharide Biosynthesis Protein SpsA, Chain A"/>
    <property type="match status" value="1"/>
</dbReference>
<proteinExistence type="predicted"/>
<comment type="caution">
    <text evidence="2">The sequence shown here is derived from an EMBL/GenBank/DDBJ whole genome shotgun (WGS) entry which is preliminary data.</text>
</comment>
<dbReference type="EMBL" id="SIRT01000002">
    <property type="protein sequence ID" value="TBN05625.1"/>
    <property type="molecule type" value="Genomic_DNA"/>
</dbReference>
<dbReference type="RefSeq" id="WP_130963242.1">
    <property type="nucleotide sequence ID" value="NZ_SIRT01000002.1"/>
</dbReference>
<accession>A0A4Q9FKY4</accession>
<gene>
    <name evidence="2" type="ORF">EYD45_04950</name>
</gene>
<dbReference type="SUPFAM" id="SSF53448">
    <property type="entry name" value="Nucleotide-diphospho-sugar transferases"/>
    <property type="match status" value="1"/>
</dbReference>
<name>A0A4Q9FKY4_9FLAO</name>
<dbReference type="InterPro" id="IPR029044">
    <property type="entry name" value="Nucleotide-diphossugar_trans"/>
</dbReference>
<keyword evidence="3" id="KW-1185">Reference proteome</keyword>
<reference evidence="2 3" key="1">
    <citation type="submission" date="2019-02" db="EMBL/GenBank/DDBJ databases">
        <title>Hyunsoonleella sp., isolated from marine sediment.</title>
        <authorList>
            <person name="Liu B.-T."/>
        </authorList>
    </citation>
    <scope>NUCLEOTIDE SEQUENCE [LARGE SCALE GENOMIC DNA]</scope>
    <source>
        <strain evidence="2 3">T58</strain>
    </source>
</reference>
<evidence type="ECO:0000259" key="1">
    <source>
        <dbReference type="Pfam" id="PF00535"/>
    </source>
</evidence>
<protein>
    <submittedName>
        <fullName evidence="2">Glycosyltransferase family 2 protein</fullName>
    </submittedName>
</protein>
<organism evidence="2 3">
    <name type="scientific">Hyunsoonleella flava</name>
    <dbReference type="NCBI Taxonomy" id="2527939"/>
    <lineage>
        <taxon>Bacteria</taxon>
        <taxon>Pseudomonadati</taxon>
        <taxon>Bacteroidota</taxon>
        <taxon>Flavobacteriia</taxon>
        <taxon>Flavobacteriales</taxon>
        <taxon>Flavobacteriaceae</taxon>
    </lineage>
</organism>
<dbReference type="PANTHER" id="PTHR22916">
    <property type="entry name" value="GLYCOSYLTRANSFERASE"/>
    <property type="match status" value="1"/>
</dbReference>
<evidence type="ECO:0000313" key="3">
    <source>
        <dbReference type="Proteomes" id="UP000291142"/>
    </source>
</evidence>